<protein>
    <recommendedName>
        <fullName evidence="4">B box-type domain-containing protein</fullName>
    </recommendedName>
</protein>
<accession>A0A8J7P773</accession>
<dbReference type="AlphaFoldDB" id="A0A8J7P773"/>
<sequence length="185" mass="19794">MTDEDKQSELQPGSTGCKNCGDSRLKCIDCSEVICPKCLVQCAVGNRCKKCAGRFTSHVLQVSPLTMGKAALFTAVVGFAFSFVQPMLPGFGFYGFLILMGLGYLSGRLLHKTVGYKLGSKIVMTVIAGFLLGYFLGPFHDTLSNALIMLQADIETQAAARAILQETIFGAALFLLGLVLPVLGK</sequence>
<feature type="transmembrane region" description="Helical" evidence="1">
    <location>
        <begin position="159"/>
        <end position="183"/>
    </location>
</feature>
<dbReference type="Proteomes" id="UP000664277">
    <property type="component" value="Unassembled WGS sequence"/>
</dbReference>
<comment type="caution">
    <text evidence="2">The sequence shown here is derived from an EMBL/GenBank/DDBJ whole genome shotgun (WGS) entry which is preliminary data.</text>
</comment>
<evidence type="ECO:0000313" key="2">
    <source>
        <dbReference type="EMBL" id="MBN8660164.1"/>
    </source>
</evidence>
<evidence type="ECO:0008006" key="4">
    <source>
        <dbReference type="Google" id="ProtNLM"/>
    </source>
</evidence>
<feature type="transmembrane region" description="Helical" evidence="1">
    <location>
        <begin position="67"/>
        <end position="85"/>
    </location>
</feature>
<keyword evidence="1" id="KW-1133">Transmembrane helix</keyword>
<proteinExistence type="predicted"/>
<dbReference type="EMBL" id="JAFLCK010000008">
    <property type="protein sequence ID" value="MBN8660164.1"/>
    <property type="molecule type" value="Genomic_DNA"/>
</dbReference>
<organism evidence="2 3">
    <name type="scientific">Candidatus Obscuribacter phosphatis</name>
    <dbReference type="NCBI Taxonomy" id="1906157"/>
    <lineage>
        <taxon>Bacteria</taxon>
        <taxon>Bacillati</taxon>
        <taxon>Candidatus Melainabacteria</taxon>
        <taxon>Candidatus Obscuribacterales</taxon>
        <taxon>Candidatus Obscuribacteraceae</taxon>
        <taxon>Candidatus Obscuribacter</taxon>
    </lineage>
</organism>
<gene>
    <name evidence="2" type="ORF">J0M35_07355</name>
</gene>
<keyword evidence="1" id="KW-0812">Transmembrane</keyword>
<reference evidence="2" key="1">
    <citation type="submission" date="2021-02" db="EMBL/GenBank/DDBJ databases">
        <title>Genome-Resolved Metagenomics of a Microbial Community Performing Photosynthetic Biological Nutrient Removal.</title>
        <authorList>
            <person name="Mcdaniel E.A."/>
        </authorList>
    </citation>
    <scope>NUCLEOTIDE SEQUENCE</scope>
    <source>
        <strain evidence="2">UWPOB_OBS1</strain>
    </source>
</reference>
<feature type="transmembrane region" description="Helical" evidence="1">
    <location>
        <begin position="122"/>
        <end position="139"/>
    </location>
</feature>
<name>A0A8J7P773_9BACT</name>
<evidence type="ECO:0000313" key="3">
    <source>
        <dbReference type="Proteomes" id="UP000664277"/>
    </source>
</evidence>
<feature type="transmembrane region" description="Helical" evidence="1">
    <location>
        <begin position="91"/>
        <end position="110"/>
    </location>
</feature>
<evidence type="ECO:0000256" key="1">
    <source>
        <dbReference type="SAM" id="Phobius"/>
    </source>
</evidence>
<keyword evidence="1" id="KW-0472">Membrane</keyword>